<dbReference type="EMBL" id="JACHXD010000030">
    <property type="protein sequence ID" value="MBB3122413.1"/>
    <property type="molecule type" value="Genomic_DNA"/>
</dbReference>
<dbReference type="Pfam" id="PF09917">
    <property type="entry name" value="DUF2147"/>
    <property type="match status" value="1"/>
</dbReference>
<feature type="domain" description="DUF2147" evidence="1">
    <location>
        <begin position="18"/>
        <end position="115"/>
    </location>
</feature>
<dbReference type="InterPro" id="IPR019223">
    <property type="entry name" value="DUF2147"/>
</dbReference>
<protein>
    <submittedName>
        <fullName evidence="2">Uncharacterized protein (DUF2147 family)</fullName>
    </submittedName>
</protein>
<keyword evidence="3" id="KW-1185">Reference proteome</keyword>
<comment type="caution">
    <text evidence="2">The sequence shown here is derived from an EMBL/GenBank/DDBJ whole genome shotgun (WGS) entry which is preliminary data.</text>
</comment>
<proteinExistence type="predicted"/>
<evidence type="ECO:0000313" key="2">
    <source>
        <dbReference type="EMBL" id="MBB3122413.1"/>
    </source>
</evidence>
<dbReference type="Proteomes" id="UP000541535">
    <property type="component" value="Unassembled WGS sequence"/>
</dbReference>
<dbReference type="Gene3D" id="2.40.128.520">
    <property type="match status" value="1"/>
</dbReference>
<organism evidence="2 3">
    <name type="scientific">Pseudoduganella violacea</name>
    <dbReference type="NCBI Taxonomy" id="1715466"/>
    <lineage>
        <taxon>Bacteria</taxon>
        <taxon>Pseudomonadati</taxon>
        <taxon>Pseudomonadota</taxon>
        <taxon>Betaproteobacteria</taxon>
        <taxon>Burkholderiales</taxon>
        <taxon>Oxalobacteraceae</taxon>
        <taxon>Telluria group</taxon>
        <taxon>Pseudoduganella</taxon>
    </lineage>
</organism>
<gene>
    <name evidence="2" type="ORF">FHS03_005514</name>
</gene>
<sequence>MCTSAGAAFAAPPEEAKGLWLTAEKDAVIEFNACPDRANSLCGRIVWDKDAGTAKDTCGEQIAQLNRYDGEAWRDGWIYDPRDKKTYKGTLRVKDRILKMRAFVGVEVLGQTEQMTHVDALPATPVCKK</sequence>
<dbReference type="AlphaFoldDB" id="A0A7W5BFZ1"/>
<dbReference type="PANTHER" id="PTHR36919:SF2">
    <property type="entry name" value="BLL6627 PROTEIN"/>
    <property type="match status" value="1"/>
</dbReference>
<evidence type="ECO:0000259" key="1">
    <source>
        <dbReference type="Pfam" id="PF09917"/>
    </source>
</evidence>
<name>A0A7W5BFZ1_9BURK</name>
<evidence type="ECO:0000313" key="3">
    <source>
        <dbReference type="Proteomes" id="UP000541535"/>
    </source>
</evidence>
<dbReference type="PANTHER" id="PTHR36919">
    <property type="entry name" value="BLR1215 PROTEIN"/>
    <property type="match status" value="1"/>
</dbReference>
<dbReference type="RefSeq" id="WP_229426470.1">
    <property type="nucleotide sequence ID" value="NZ_JACHXD010000030.1"/>
</dbReference>
<reference evidence="2 3" key="1">
    <citation type="submission" date="2020-08" db="EMBL/GenBank/DDBJ databases">
        <title>Genomic Encyclopedia of Type Strains, Phase III (KMG-III): the genomes of soil and plant-associated and newly described type strains.</title>
        <authorList>
            <person name="Whitman W."/>
        </authorList>
    </citation>
    <scope>NUCLEOTIDE SEQUENCE [LARGE SCALE GENOMIC DNA]</scope>
    <source>
        <strain evidence="2 3">CECT 8897</strain>
    </source>
</reference>
<accession>A0A7W5BFZ1</accession>